<proteinExistence type="predicted"/>
<evidence type="ECO:0000313" key="3">
    <source>
        <dbReference type="Proteomes" id="UP001500279"/>
    </source>
</evidence>
<gene>
    <name evidence="2" type="ORF">GCM10009107_54740</name>
</gene>
<comment type="caution">
    <text evidence="2">The sequence shown here is derived from an EMBL/GenBank/DDBJ whole genome shotgun (WGS) entry which is preliminary data.</text>
</comment>
<organism evidence="2 3">
    <name type="scientific">Ideonella azotifigens</name>
    <dbReference type="NCBI Taxonomy" id="513160"/>
    <lineage>
        <taxon>Bacteria</taxon>
        <taxon>Pseudomonadati</taxon>
        <taxon>Pseudomonadota</taxon>
        <taxon>Betaproteobacteria</taxon>
        <taxon>Burkholderiales</taxon>
        <taxon>Sphaerotilaceae</taxon>
        <taxon>Ideonella</taxon>
    </lineage>
</organism>
<dbReference type="EMBL" id="BAAAEW010000042">
    <property type="protein sequence ID" value="GAA0766514.1"/>
    <property type="molecule type" value="Genomic_DNA"/>
</dbReference>
<dbReference type="InterPro" id="IPR036770">
    <property type="entry name" value="Ankyrin_rpt-contain_sf"/>
</dbReference>
<dbReference type="Pfam" id="PF13857">
    <property type="entry name" value="Ank_5"/>
    <property type="match status" value="1"/>
</dbReference>
<dbReference type="PROSITE" id="PS50088">
    <property type="entry name" value="ANK_REPEAT"/>
    <property type="match status" value="1"/>
</dbReference>
<evidence type="ECO:0000313" key="2">
    <source>
        <dbReference type="EMBL" id="GAA0766514.1"/>
    </source>
</evidence>
<keyword evidence="3" id="KW-1185">Reference proteome</keyword>
<reference evidence="2 3" key="1">
    <citation type="journal article" date="2019" name="Int. J. Syst. Evol. Microbiol.">
        <title>The Global Catalogue of Microorganisms (GCM) 10K type strain sequencing project: providing services to taxonomists for standard genome sequencing and annotation.</title>
        <authorList>
            <consortium name="The Broad Institute Genomics Platform"/>
            <consortium name="The Broad Institute Genome Sequencing Center for Infectious Disease"/>
            <person name="Wu L."/>
            <person name="Ma J."/>
        </authorList>
    </citation>
    <scope>NUCLEOTIDE SEQUENCE [LARGE SCALE GENOMIC DNA]</scope>
    <source>
        <strain evidence="2 3">JCM 15503</strain>
    </source>
</reference>
<accession>A0ABN1KGY3</accession>
<dbReference type="SUPFAM" id="SSF48403">
    <property type="entry name" value="Ankyrin repeat"/>
    <property type="match status" value="1"/>
</dbReference>
<protein>
    <recommendedName>
        <fullName evidence="4">Ankyrin repeat domain-containing protein</fullName>
    </recommendedName>
</protein>
<dbReference type="RefSeq" id="WP_141289345.1">
    <property type="nucleotide sequence ID" value="NZ_BAAAEW010000042.1"/>
</dbReference>
<dbReference type="InterPro" id="IPR002110">
    <property type="entry name" value="Ankyrin_rpt"/>
</dbReference>
<evidence type="ECO:0000256" key="1">
    <source>
        <dbReference type="PROSITE-ProRule" id="PRU00023"/>
    </source>
</evidence>
<dbReference type="Gene3D" id="1.25.40.20">
    <property type="entry name" value="Ankyrin repeat-containing domain"/>
    <property type="match status" value="1"/>
</dbReference>
<feature type="repeat" description="ANK" evidence="1">
    <location>
        <begin position="40"/>
        <end position="72"/>
    </location>
</feature>
<keyword evidence="1" id="KW-0040">ANK repeat</keyword>
<name>A0ABN1KGY3_9BURK</name>
<sequence length="131" mass="14586">MSDTPQSWYALRDALYAGDFDAAAHLLDMQPALLHHTDGIGETVLHFLAVENALDGVVWLHARGADLDTKNKFGTPALFEVASLEYKDLFDWFLANGADVKALDAEGQDIVQHLLEFDRQDMAEWVRGRGT</sequence>
<evidence type="ECO:0008006" key="4">
    <source>
        <dbReference type="Google" id="ProtNLM"/>
    </source>
</evidence>
<dbReference type="Proteomes" id="UP001500279">
    <property type="component" value="Unassembled WGS sequence"/>
</dbReference>